<organism evidence="1 2">
    <name type="scientific">Synaphobranchus kaupii</name>
    <name type="common">Kaup's arrowtooth eel</name>
    <dbReference type="NCBI Taxonomy" id="118154"/>
    <lineage>
        <taxon>Eukaryota</taxon>
        <taxon>Metazoa</taxon>
        <taxon>Chordata</taxon>
        <taxon>Craniata</taxon>
        <taxon>Vertebrata</taxon>
        <taxon>Euteleostomi</taxon>
        <taxon>Actinopterygii</taxon>
        <taxon>Neopterygii</taxon>
        <taxon>Teleostei</taxon>
        <taxon>Anguilliformes</taxon>
        <taxon>Synaphobranchidae</taxon>
        <taxon>Synaphobranchus</taxon>
    </lineage>
</organism>
<evidence type="ECO:0000313" key="1">
    <source>
        <dbReference type="EMBL" id="KAJ8343447.1"/>
    </source>
</evidence>
<dbReference type="AlphaFoldDB" id="A0A9Q1ER50"/>
<name>A0A9Q1ER50_SYNKA</name>
<reference evidence="1" key="1">
    <citation type="journal article" date="2023" name="Science">
        <title>Genome structures resolve the early diversification of teleost fishes.</title>
        <authorList>
            <person name="Parey E."/>
            <person name="Louis A."/>
            <person name="Montfort J."/>
            <person name="Bouchez O."/>
            <person name="Roques C."/>
            <person name="Iampietro C."/>
            <person name="Lluch J."/>
            <person name="Castinel A."/>
            <person name="Donnadieu C."/>
            <person name="Desvignes T."/>
            <person name="Floi Bucao C."/>
            <person name="Jouanno E."/>
            <person name="Wen M."/>
            <person name="Mejri S."/>
            <person name="Dirks R."/>
            <person name="Jansen H."/>
            <person name="Henkel C."/>
            <person name="Chen W.J."/>
            <person name="Zahm M."/>
            <person name="Cabau C."/>
            <person name="Klopp C."/>
            <person name="Thompson A.W."/>
            <person name="Robinson-Rechavi M."/>
            <person name="Braasch I."/>
            <person name="Lecointre G."/>
            <person name="Bobe J."/>
            <person name="Postlethwait J.H."/>
            <person name="Berthelot C."/>
            <person name="Roest Crollius H."/>
            <person name="Guiguen Y."/>
        </authorList>
    </citation>
    <scope>NUCLEOTIDE SEQUENCE</scope>
    <source>
        <strain evidence="1">WJC10195</strain>
    </source>
</reference>
<evidence type="ECO:0000313" key="2">
    <source>
        <dbReference type="Proteomes" id="UP001152622"/>
    </source>
</evidence>
<keyword evidence="2" id="KW-1185">Reference proteome</keyword>
<comment type="caution">
    <text evidence="1">The sequence shown here is derived from an EMBL/GenBank/DDBJ whole genome shotgun (WGS) entry which is preliminary data.</text>
</comment>
<gene>
    <name evidence="1" type="ORF">SKAU_G00307760</name>
</gene>
<dbReference type="Proteomes" id="UP001152622">
    <property type="component" value="Chromosome 13"/>
</dbReference>
<accession>A0A9Q1ER50</accession>
<dbReference type="EMBL" id="JAINUF010000013">
    <property type="protein sequence ID" value="KAJ8343447.1"/>
    <property type="molecule type" value="Genomic_DNA"/>
</dbReference>
<sequence>MSTTCITKKSRGYPTGIVCFESVALSLEIGLRNTWAADGEPATQVWGWKWTLRFRSTRLSVFSEKRRGLTERAL</sequence>
<protein>
    <submittedName>
        <fullName evidence="1">Uncharacterized protein</fullName>
    </submittedName>
</protein>
<proteinExistence type="predicted"/>